<organism evidence="1 2">
    <name type="scientific">Caligus rogercresseyi</name>
    <name type="common">Sea louse</name>
    <dbReference type="NCBI Taxonomy" id="217165"/>
    <lineage>
        <taxon>Eukaryota</taxon>
        <taxon>Metazoa</taxon>
        <taxon>Ecdysozoa</taxon>
        <taxon>Arthropoda</taxon>
        <taxon>Crustacea</taxon>
        <taxon>Multicrustacea</taxon>
        <taxon>Hexanauplia</taxon>
        <taxon>Copepoda</taxon>
        <taxon>Siphonostomatoida</taxon>
        <taxon>Caligidae</taxon>
        <taxon>Caligus</taxon>
    </lineage>
</organism>
<dbReference type="Proteomes" id="UP000595437">
    <property type="component" value="Chromosome 14"/>
</dbReference>
<reference evidence="2" key="1">
    <citation type="submission" date="2021-01" db="EMBL/GenBank/DDBJ databases">
        <title>Caligus Genome Assembly.</title>
        <authorList>
            <person name="Gallardo-Escarate C."/>
        </authorList>
    </citation>
    <scope>NUCLEOTIDE SEQUENCE [LARGE SCALE GENOMIC DNA]</scope>
</reference>
<proteinExistence type="predicted"/>
<evidence type="ECO:0000313" key="2">
    <source>
        <dbReference type="Proteomes" id="UP000595437"/>
    </source>
</evidence>
<keyword evidence="2" id="KW-1185">Reference proteome</keyword>
<dbReference type="EMBL" id="CP045903">
    <property type="protein sequence ID" value="QQP39444.1"/>
    <property type="molecule type" value="Genomic_DNA"/>
</dbReference>
<evidence type="ECO:0000313" key="1">
    <source>
        <dbReference type="EMBL" id="QQP39444.1"/>
    </source>
</evidence>
<sequence length="117" mass="12560">MTVNKLNVVLLESHSNTSPSLSSLRQTSSCPESQSVKYSTSSHLYAQGYSYLSNITVSPDKRPSAAGTEASLYVPSATIHTPSKIKPNLGQRRKTSLGTCAKAQRLSAAHRGKWGPI</sequence>
<accession>A0A7T8JYU2</accession>
<protein>
    <submittedName>
        <fullName evidence="1">Uncharacterized protein</fullName>
    </submittedName>
</protein>
<name>A0A7T8JYU2_CALRO</name>
<dbReference type="AlphaFoldDB" id="A0A7T8JYU2"/>
<feature type="non-terminal residue" evidence="1">
    <location>
        <position position="1"/>
    </location>
</feature>
<gene>
    <name evidence="1" type="ORF">FKW44_020329</name>
</gene>